<dbReference type="SUPFAM" id="SSF51182">
    <property type="entry name" value="RmlC-like cupins"/>
    <property type="match status" value="1"/>
</dbReference>
<evidence type="ECO:0000256" key="1">
    <source>
        <dbReference type="ARBA" id="ARBA00023125"/>
    </source>
</evidence>
<dbReference type="InterPro" id="IPR032783">
    <property type="entry name" value="AraC_lig"/>
</dbReference>
<feature type="domain" description="AraC-type transcription regulator ligand-binding" evidence="2">
    <location>
        <begin position="2"/>
        <end position="99"/>
    </location>
</feature>
<reference evidence="3 4" key="1">
    <citation type="submission" date="2018-07" db="EMBL/GenBank/DDBJ databases">
        <title>Streptomyces species from bats.</title>
        <authorList>
            <person name="Dunlap C."/>
        </authorList>
    </citation>
    <scope>NUCLEOTIDE SEQUENCE [LARGE SCALE GENOMIC DNA]</scope>
    <source>
        <strain evidence="3 4">AC230</strain>
    </source>
</reference>
<dbReference type="EMBL" id="QQNA01000218">
    <property type="protein sequence ID" value="RDG35492.1"/>
    <property type="molecule type" value="Genomic_DNA"/>
</dbReference>
<evidence type="ECO:0000313" key="3">
    <source>
        <dbReference type="EMBL" id="RDG35492.1"/>
    </source>
</evidence>
<protein>
    <submittedName>
        <fullName evidence="3">AraC family transcriptional regulator</fullName>
    </submittedName>
</protein>
<keyword evidence="1" id="KW-0238">DNA-binding</keyword>
<dbReference type="InterPro" id="IPR014710">
    <property type="entry name" value="RmlC-like_jellyroll"/>
</dbReference>
<dbReference type="Proteomes" id="UP000253741">
    <property type="component" value="Unassembled WGS sequence"/>
</dbReference>
<dbReference type="AlphaFoldDB" id="A0A370B499"/>
<dbReference type="Pfam" id="PF12852">
    <property type="entry name" value="Cupin_6"/>
    <property type="match status" value="1"/>
</dbReference>
<sequence length="109" mass="11238">MDVLADALRVSGARGALGFMLEAGESWGLWLDSHQGASLHVVARGTLWLHVAGERPVRIGAGDAVLLSPGTAHGMASGPDVRMGACDVESAARARAEGSVFRLGPPPVR</sequence>
<organism evidence="3 4">
    <name type="scientific">Streptomyces corynorhini</name>
    <dbReference type="NCBI Taxonomy" id="2282652"/>
    <lineage>
        <taxon>Bacteria</taxon>
        <taxon>Bacillati</taxon>
        <taxon>Actinomycetota</taxon>
        <taxon>Actinomycetes</taxon>
        <taxon>Kitasatosporales</taxon>
        <taxon>Streptomycetaceae</taxon>
        <taxon>Streptomyces</taxon>
    </lineage>
</organism>
<comment type="caution">
    <text evidence="3">The sequence shown here is derived from an EMBL/GenBank/DDBJ whole genome shotgun (WGS) entry which is preliminary data.</text>
</comment>
<keyword evidence="4" id="KW-1185">Reference proteome</keyword>
<feature type="non-terminal residue" evidence="3">
    <location>
        <position position="109"/>
    </location>
</feature>
<accession>A0A370B499</accession>
<name>A0A370B499_9ACTN</name>
<evidence type="ECO:0000313" key="4">
    <source>
        <dbReference type="Proteomes" id="UP000253741"/>
    </source>
</evidence>
<dbReference type="InterPro" id="IPR011051">
    <property type="entry name" value="RmlC_Cupin_sf"/>
</dbReference>
<dbReference type="GO" id="GO:0003677">
    <property type="term" value="F:DNA binding"/>
    <property type="evidence" value="ECO:0007669"/>
    <property type="project" value="UniProtKB-KW"/>
</dbReference>
<evidence type="ECO:0000259" key="2">
    <source>
        <dbReference type="Pfam" id="PF12852"/>
    </source>
</evidence>
<gene>
    <name evidence="3" type="ORF">DVH02_25135</name>
</gene>
<dbReference type="Gene3D" id="2.60.120.10">
    <property type="entry name" value="Jelly Rolls"/>
    <property type="match status" value="1"/>
</dbReference>
<proteinExistence type="predicted"/>